<keyword evidence="1" id="KW-0812">Transmembrane</keyword>
<sequence length="186" mass="19198">MESSWTPQPDEAATALGDARRSQEGLAARLRLPGLFFGSIAVAVATQLATTAVGLAVGTTWSHLVLAAGLLVFCAVAVAQLTRFRNLNGVWIAGLAHRAVLGTATTASLSYTAALAGAVWAGHLDLWWLTAVCSAAGGIGYALGGRRWFSAYRGDPVAHSRAQSRWQLLAFATLAAAGVVLLLAAA</sequence>
<evidence type="ECO:0000313" key="2">
    <source>
        <dbReference type="EMBL" id="EWC58685.1"/>
    </source>
</evidence>
<organism evidence="2 3">
    <name type="scientific">Actinokineospora spheciospongiae</name>
    <dbReference type="NCBI Taxonomy" id="909613"/>
    <lineage>
        <taxon>Bacteria</taxon>
        <taxon>Bacillati</taxon>
        <taxon>Actinomycetota</taxon>
        <taxon>Actinomycetes</taxon>
        <taxon>Pseudonocardiales</taxon>
        <taxon>Pseudonocardiaceae</taxon>
        <taxon>Actinokineospora</taxon>
    </lineage>
</organism>
<feature type="transmembrane region" description="Helical" evidence="1">
    <location>
        <begin position="126"/>
        <end position="145"/>
    </location>
</feature>
<feature type="transmembrane region" description="Helical" evidence="1">
    <location>
        <begin position="30"/>
        <end position="49"/>
    </location>
</feature>
<dbReference type="Proteomes" id="UP000019277">
    <property type="component" value="Unassembled WGS sequence"/>
</dbReference>
<evidence type="ECO:0000256" key="1">
    <source>
        <dbReference type="SAM" id="Phobius"/>
    </source>
</evidence>
<dbReference type="AlphaFoldDB" id="W7ID03"/>
<reference evidence="2 3" key="1">
    <citation type="journal article" date="2014" name="Genome Announc.">
        <title>Draft Genome Sequence of the Antitrypanosomally Active Sponge-Associated Bacterium Actinokineospora sp. Strain EG49.</title>
        <authorList>
            <person name="Harjes J."/>
            <person name="Ryu T."/>
            <person name="Abdelmohsen U.R."/>
            <person name="Moitinho-Silva L."/>
            <person name="Horn H."/>
            <person name="Ravasi T."/>
            <person name="Hentschel U."/>
        </authorList>
    </citation>
    <scope>NUCLEOTIDE SEQUENCE [LARGE SCALE GENOMIC DNA]</scope>
    <source>
        <strain evidence="2 3">EG49</strain>
    </source>
</reference>
<feature type="transmembrane region" description="Helical" evidence="1">
    <location>
        <begin position="99"/>
        <end position="120"/>
    </location>
</feature>
<keyword evidence="1" id="KW-0472">Membrane</keyword>
<dbReference type="EMBL" id="AYXG01000231">
    <property type="protein sequence ID" value="EWC58685.1"/>
    <property type="molecule type" value="Genomic_DNA"/>
</dbReference>
<name>W7ID03_9PSEU</name>
<dbReference type="RefSeq" id="WP_035289201.1">
    <property type="nucleotide sequence ID" value="NZ_AYXG01000231.1"/>
</dbReference>
<keyword evidence="1" id="KW-1133">Transmembrane helix</keyword>
<feature type="transmembrane region" description="Helical" evidence="1">
    <location>
        <begin position="61"/>
        <end position="79"/>
    </location>
</feature>
<accession>W7ID03</accession>
<proteinExistence type="predicted"/>
<feature type="transmembrane region" description="Helical" evidence="1">
    <location>
        <begin position="166"/>
        <end position="185"/>
    </location>
</feature>
<evidence type="ECO:0000313" key="3">
    <source>
        <dbReference type="Proteomes" id="UP000019277"/>
    </source>
</evidence>
<keyword evidence="3" id="KW-1185">Reference proteome</keyword>
<gene>
    <name evidence="2" type="ORF">UO65_6039</name>
</gene>
<dbReference type="STRING" id="909613.UO65_6039"/>
<dbReference type="OrthoDB" id="4828981at2"/>
<dbReference type="eggNOG" id="ENOG5033HSB">
    <property type="taxonomic scope" value="Bacteria"/>
</dbReference>
<comment type="caution">
    <text evidence="2">The sequence shown here is derived from an EMBL/GenBank/DDBJ whole genome shotgun (WGS) entry which is preliminary data.</text>
</comment>
<protein>
    <submittedName>
        <fullName evidence="2">Uncharacterized protein</fullName>
    </submittedName>
</protein>